<evidence type="ECO:0000313" key="1">
    <source>
        <dbReference type="EMBL" id="KIQ04770.1"/>
    </source>
</evidence>
<comment type="caution">
    <text evidence="1">The sequence shown here is derived from an EMBL/GenBank/DDBJ whole genome shotgun (WGS) entry which is preliminary data.</text>
</comment>
<dbReference type="Proteomes" id="UP000035017">
    <property type="component" value="Unassembled WGS sequence"/>
</dbReference>
<accession>A0A0D0L4Z5</accession>
<gene>
    <name evidence="1" type="ORF">RU07_04540</name>
</gene>
<dbReference type="SUPFAM" id="SSF51182">
    <property type="entry name" value="RmlC-like cupins"/>
    <property type="match status" value="1"/>
</dbReference>
<reference evidence="1 2" key="1">
    <citation type="submission" date="2014-12" db="EMBL/GenBank/DDBJ databases">
        <title>16Stimator: statistical estimation of ribosomal gene copy numbers from draft genome assemblies.</title>
        <authorList>
            <person name="Perisin M.A."/>
            <person name="Vetter M."/>
            <person name="Gilbert J.A."/>
            <person name="Bergelson J."/>
        </authorList>
    </citation>
    <scope>NUCLEOTIDE SEQUENCE [LARGE SCALE GENOMIC DNA]</scope>
    <source>
        <strain evidence="1 2">MEJ076</strain>
    </source>
</reference>
<name>A0A0D0L4Z5_AGRTU</name>
<dbReference type="Gene3D" id="2.60.120.10">
    <property type="entry name" value="Jelly Rolls"/>
    <property type="match status" value="1"/>
</dbReference>
<proteinExistence type="predicted"/>
<sequence>MSDIIITPLKRISTPKGDVMHAIKASDPGYAGFGEAYFSMVNHGEIKGWKRHFRMTLNLVCASGLIRVVVRTETGELVVDTQLSPDQPELYNRLTVPPGYFVAFQGLAAGASTLLNIASIQHDPDEAETRPVDFFEWDA</sequence>
<evidence type="ECO:0000313" key="2">
    <source>
        <dbReference type="Proteomes" id="UP000035017"/>
    </source>
</evidence>
<organism evidence="1 2">
    <name type="scientific">Agrobacterium tumefaciens</name>
    <dbReference type="NCBI Taxonomy" id="358"/>
    <lineage>
        <taxon>Bacteria</taxon>
        <taxon>Pseudomonadati</taxon>
        <taxon>Pseudomonadota</taxon>
        <taxon>Alphaproteobacteria</taxon>
        <taxon>Hyphomicrobiales</taxon>
        <taxon>Rhizobiaceae</taxon>
        <taxon>Rhizobium/Agrobacterium group</taxon>
        <taxon>Agrobacterium</taxon>
        <taxon>Agrobacterium tumefaciens complex</taxon>
    </lineage>
</organism>
<evidence type="ECO:0008006" key="3">
    <source>
        <dbReference type="Google" id="ProtNLM"/>
    </source>
</evidence>
<dbReference type="OrthoDB" id="9800680at2"/>
<dbReference type="InterPro" id="IPR014710">
    <property type="entry name" value="RmlC-like_jellyroll"/>
</dbReference>
<dbReference type="InterPro" id="IPR011051">
    <property type="entry name" value="RmlC_Cupin_sf"/>
</dbReference>
<protein>
    <recommendedName>
        <fullName evidence="3">dTDP-4-dehydrorhamnose 3,5-epimerase</fullName>
    </recommendedName>
</protein>
<dbReference type="EMBL" id="JXQV01000004">
    <property type="protein sequence ID" value="KIQ04770.1"/>
    <property type="molecule type" value="Genomic_DNA"/>
</dbReference>
<dbReference type="AlphaFoldDB" id="A0A0D0L4Z5"/>